<name>A0ABS1DAS7_9PROT</name>
<evidence type="ECO:0000313" key="1">
    <source>
        <dbReference type="EMBL" id="MBK1667031.1"/>
    </source>
</evidence>
<evidence type="ECO:0000313" key="2">
    <source>
        <dbReference type="Proteomes" id="UP001296873"/>
    </source>
</evidence>
<accession>A0ABS1DAS7</accession>
<keyword evidence="2" id="KW-1185">Reference proteome</keyword>
<proteinExistence type="predicted"/>
<dbReference type="RefSeq" id="WP_200339093.1">
    <property type="nucleotide sequence ID" value="NZ_NRRL01000003.1"/>
</dbReference>
<protein>
    <submittedName>
        <fullName evidence="1">Uncharacterized protein</fullName>
    </submittedName>
</protein>
<dbReference type="EMBL" id="NRRL01000003">
    <property type="protein sequence ID" value="MBK1667031.1"/>
    <property type="molecule type" value="Genomic_DNA"/>
</dbReference>
<organism evidence="1 2">
    <name type="scientific">Rhodovibrio sodomensis</name>
    <dbReference type="NCBI Taxonomy" id="1088"/>
    <lineage>
        <taxon>Bacteria</taxon>
        <taxon>Pseudomonadati</taxon>
        <taxon>Pseudomonadota</taxon>
        <taxon>Alphaproteobacteria</taxon>
        <taxon>Rhodospirillales</taxon>
        <taxon>Rhodovibrionaceae</taxon>
        <taxon>Rhodovibrio</taxon>
    </lineage>
</organism>
<gene>
    <name evidence="1" type="ORF">CKO28_03100</name>
</gene>
<comment type="caution">
    <text evidence="1">The sequence shown here is derived from an EMBL/GenBank/DDBJ whole genome shotgun (WGS) entry which is preliminary data.</text>
</comment>
<dbReference type="Proteomes" id="UP001296873">
    <property type="component" value="Unassembled WGS sequence"/>
</dbReference>
<reference evidence="1 2" key="1">
    <citation type="journal article" date="2020" name="Microorganisms">
        <title>Osmotic Adaptation and Compatible Solute Biosynthesis of Phototrophic Bacteria as Revealed from Genome Analyses.</title>
        <authorList>
            <person name="Imhoff J.F."/>
            <person name="Rahn T."/>
            <person name="Kunzel S."/>
            <person name="Keller A."/>
            <person name="Neulinger S.C."/>
        </authorList>
    </citation>
    <scope>NUCLEOTIDE SEQUENCE [LARGE SCALE GENOMIC DNA]</scope>
    <source>
        <strain evidence="1 2">DSM 9895</strain>
    </source>
</reference>
<sequence length="142" mass="15796">MSKTFVLTERLGDPYESLQTRPVFVSQDRDLVERVAARRKAGVEKMQRDFPTLFQPMIRALEMAPSLTARVVTPSHLDPRVDPEAHRAADSWLAEHGYTDPLAREAALSAIVAGMSYGRTGDTEYGDIFSAWEVEEVATEAA</sequence>